<evidence type="ECO:0000313" key="2">
    <source>
        <dbReference type="Proteomes" id="UP001595792"/>
    </source>
</evidence>
<evidence type="ECO:0000313" key="1">
    <source>
        <dbReference type="EMBL" id="MFC4198342.1"/>
    </source>
</evidence>
<organism evidence="1 2">
    <name type="scientific">Pedobacter jamesrossensis</name>
    <dbReference type="NCBI Taxonomy" id="1908238"/>
    <lineage>
        <taxon>Bacteria</taxon>
        <taxon>Pseudomonadati</taxon>
        <taxon>Bacteroidota</taxon>
        <taxon>Sphingobacteriia</taxon>
        <taxon>Sphingobacteriales</taxon>
        <taxon>Sphingobacteriaceae</taxon>
        <taxon>Pedobacter</taxon>
    </lineage>
</organism>
<dbReference type="Proteomes" id="UP001595792">
    <property type="component" value="Unassembled WGS sequence"/>
</dbReference>
<sequence>MKLFEYINRINILHKLIKEGRTGTPEKLALRLSISTSRLYVVIDELKMMGAPIEYSRQLQTYFYLQPFDINIKADFILLNQQEEYNINAGFFIQQNYPLLFL</sequence>
<protein>
    <recommendedName>
        <fullName evidence="3">HTH domain-containing protein</fullName>
    </recommendedName>
</protein>
<comment type="caution">
    <text evidence="1">The sequence shown here is derived from an EMBL/GenBank/DDBJ whole genome shotgun (WGS) entry which is preliminary data.</text>
</comment>
<gene>
    <name evidence="1" type="ORF">ACFOUY_16675</name>
</gene>
<proteinExistence type="predicted"/>
<dbReference type="EMBL" id="JBHSBY010000138">
    <property type="protein sequence ID" value="MFC4198342.1"/>
    <property type="molecule type" value="Genomic_DNA"/>
</dbReference>
<dbReference type="RefSeq" id="WP_378962341.1">
    <property type="nucleotide sequence ID" value="NZ_JBHRXC010000016.1"/>
</dbReference>
<evidence type="ECO:0008006" key="3">
    <source>
        <dbReference type="Google" id="ProtNLM"/>
    </source>
</evidence>
<reference evidence="2" key="1">
    <citation type="journal article" date="2019" name="Int. J. Syst. Evol. Microbiol.">
        <title>The Global Catalogue of Microorganisms (GCM) 10K type strain sequencing project: providing services to taxonomists for standard genome sequencing and annotation.</title>
        <authorList>
            <consortium name="The Broad Institute Genomics Platform"/>
            <consortium name="The Broad Institute Genome Sequencing Center for Infectious Disease"/>
            <person name="Wu L."/>
            <person name="Ma J."/>
        </authorList>
    </citation>
    <scope>NUCLEOTIDE SEQUENCE [LARGE SCALE GENOMIC DNA]</scope>
    <source>
        <strain evidence="2">CCM 8689</strain>
    </source>
</reference>
<accession>A0ABV8NS23</accession>
<keyword evidence="2" id="KW-1185">Reference proteome</keyword>
<name>A0ABV8NS23_9SPHI</name>